<evidence type="ECO:0000313" key="9">
    <source>
        <dbReference type="Proteomes" id="UP000252985"/>
    </source>
</evidence>
<dbReference type="GeneID" id="37287445"/>
<gene>
    <name evidence="8" type="ORF">DU484_10665</name>
</gene>
<dbReference type="PANTHER" id="PTHR34192:SF10">
    <property type="entry name" value="PLASTOCYANIN MAJOR ISOFORM, CHLOROPLASTIC-RELATED"/>
    <property type="match status" value="1"/>
</dbReference>
<dbReference type="AlphaFoldDB" id="A0A345EDK2"/>
<evidence type="ECO:0000313" key="8">
    <source>
        <dbReference type="EMBL" id="AXG10274.1"/>
    </source>
</evidence>
<sequence length="136" mass="14226">MHRRHALRLGGAVGLAAIAGCSSAGESTDTKRVSMTDDFAYDPERVTVAPGTTVRWVNDDDVGHSVTAYGDAIPAGTDYFASGGFDTERAARNDIAGGLIAAGDAYEHTFTTTGTHDYFCVPHEGSGMTGRVIVRG</sequence>
<dbReference type="PANTHER" id="PTHR34192">
    <property type="entry name" value="PLASTOCYANIN MAJOR ISOFORM, CHLOROPLASTIC-RELATED"/>
    <property type="match status" value="1"/>
</dbReference>
<keyword evidence="3" id="KW-0479">Metal-binding</keyword>
<dbReference type="RefSeq" id="WP_114605882.1">
    <property type="nucleotide sequence ID" value="NZ_CP031148.1"/>
</dbReference>
<accession>A0A345EDK2</accession>
<dbReference type="SUPFAM" id="SSF49503">
    <property type="entry name" value="Cupredoxins"/>
    <property type="match status" value="1"/>
</dbReference>
<dbReference type="GO" id="GO:0016020">
    <property type="term" value="C:membrane"/>
    <property type="evidence" value="ECO:0007669"/>
    <property type="project" value="UniProtKB-SubCell"/>
</dbReference>
<evidence type="ECO:0000259" key="7">
    <source>
        <dbReference type="Pfam" id="PF00127"/>
    </source>
</evidence>
<feature type="domain" description="Blue (type 1) copper" evidence="7">
    <location>
        <begin position="36"/>
        <end position="134"/>
    </location>
</feature>
<dbReference type="CDD" id="cd04220">
    <property type="entry name" value="Halocyanin"/>
    <property type="match status" value="1"/>
</dbReference>
<evidence type="ECO:0000256" key="5">
    <source>
        <dbReference type="ARBA" id="ARBA00023008"/>
    </source>
</evidence>
<dbReference type="KEGG" id="haq:DU484_10665"/>
<evidence type="ECO:0000256" key="4">
    <source>
        <dbReference type="ARBA" id="ARBA00022982"/>
    </source>
</evidence>
<dbReference type="Gene3D" id="2.60.40.420">
    <property type="entry name" value="Cupredoxins - blue copper proteins"/>
    <property type="match status" value="1"/>
</dbReference>
<dbReference type="EMBL" id="CP031148">
    <property type="protein sequence ID" value="AXG10274.1"/>
    <property type="molecule type" value="Genomic_DNA"/>
</dbReference>
<dbReference type="GO" id="GO:0009055">
    <property type="term" value="F:electron transfer activity"/>
    <property type="evidence" value="ECO:0007669"/>
    <property type="project" value="InterPro"/>
</dbReference>
<dbReference type="GO" id="GO:0005507">
    <property type="term" value="F:copper ion binding"/>
    <property type="evidence" value="ECO:0007669"/>
    <property type="project" value="InterPro"/>
</dbReference>
<dbReference type="Proteomes" id="UP000252985">
    <property type="component" value="Chromosome"/>
</dbReference>
<comment type="subcellular location">
    <subcellularLocation>
        <location evidence="1">Membrane</location>
    </subcellularLocation>
</comment>
<dbReference type="Pfam" id="PF00127">
    <property type="entry name" value="Copper-bind"/>
    <property type="match status" value="1"/>
</dbReference>
<evidence type="ECO:0000256" key="1">
    <source>
        <dbReference type="ARBA" id="ARBA00004370"/>
    </source>
</evidence>
<keyword evidence="2" id="KW-0813">Transport</keyword>
<dbReference type="InterPro" id="IPR000923">
    <property type="entry name" value="BlueCu_1"/>
</dbReference>
<keyword evidence="5" id="KW-0186">Copper</keyword>
<organism evidence="8 9">
    <name type="scientific">Haloplanus rubicundus</name>
    <dbReference type="NCBI Taxonomy" id="1547898"/>
    <lineage>
        <taxon>Archaea</taxon>
        <taxon>Methanobacteriati</taxon>
        <taxon>Methanobacteriota</taxon>
        <taxon>Stenosarchaea group</taxon>
        <taxon>Halobacteria</taxon>
        <taxon>Halobacteriales</taxon>
        <taxon>Haloferacaceae</taxon>
        <taxon>Haloplanus</taxon>
    </lineage>
</organism>
<dbReference type="InterPro" id="IPR008972">
    <property type="entry name" value="Cupredoxin"/>
</dbReference>
<keyword evidence="4" id="KW-0249">Electron transport</keyword>
<proteinExistence type="predicted"/>
<name>A0A345EDK2_9EURY</name>
<evidence type="ECO:0000256" key="2">
    <source>
        <dbReference type="ARBA" id="ARBA00022448"/>
    </source>
</evidence>
<evidence type="ECO:0000256" key="3">
    <source>
        <dbReference type="ARBA" id="ARBA00022723"/>
    </source>
</evidence>
<reference evidence="8 9" key="1">
    <citation type="submission" date="2018-07" db="EMBL/GenBank/DDBJ databases">
        <title>Genome sequences of Haloplanus sp. CBA1112.</title>
        <authorList>
            <person name="Kim Y.B."/>
            <person name="Roh S.W."/>
        </authorList>
    </citation>
    <scope>NUCLEOTIDE SEQUENCE [LARGE SCALE GENOMIC DNA]</scope>
    <source>
        <strain evidence="8 9">CBA1112</strain>
    </source>
</reference>
<evidence type="ECO:0000256" key="6">
    <source>
        <dbReference type="ARBA" id="ARBA00023136"/>
    </source>
</evidence>
<protein>
    <submittedName>
        <fullName evidence="8">Copper-binding protein</fullName>
    </submittedName>
</protein>
<dbReference type="PROSITE" id="PS51257">
    <property type="entry name" value="PROKAR_LIPOPROTEIN"/>
    <property type="match status" value="1"/>
</dbReference>
<keyword evidence="6" id="KW-0472">Membrane</keyword>